<dbReference type="SUPFAM" id="SSF51604">
    <property type="entry name" value="Enolase C-terminal domain-like"/>
    <property type="match status" value="1"/>
</dbReference>
<dbReference type="SUPFAM" id="SSF54826">
    <property type="entry name" value="Enolase N-terminal domain-like"/>
    <property type="match status" value="1"/>
</dbReference>
<dbReference type="PANTHER" id="PTHR48073">
    <property type="entry name" value="O-SUCCINYLBENZOATE SYNTHASE-RELATED"/>
    <property type="match status" value="1"/>
</dbReference>
<gene>
    <name evidence="5" type="primary">catB</name>
    <name evidence="5" type="ORF">DEA8626_03888</name>
</gene>
<dbReference type="AlphaFoldDB" id="A0A2R8BN52"/>
<protein>
    <submittedName>
        <fullName evidence="5">Muconate cycloisomerase 1</fullName>
        <ecNumber evidence="5">5.5.1.1</ecNumber>
    </submittedName>
</protein>
<evidence type="ECO:0000313" key="5">
    <source>
        <dbReference type="EMBL" id="SPH24854.1"/>
    </source>
</evidence>
<dbReference type="GO" id="GO:0016854">
    <property type="term" value="F:racemase and epimerase activity"/>
    <property type="evidence" value="ECO:0007669"/>
    <property type="project" value="UniProtKB-ARBA"/>
</dbReference>
<dbReference type="Gene3D" id="3.20.20.120">
    <property type="entry name" value="Enolase-like C-terminal domain"/>
    <property type="match status" value="1"/>
</dbReference>
<dbReference type="PANTHER" id="PTHR48073:SF2">
    <property type="entry name" value="O-SUCCINYLBENZOATE SYNTHASE"/>
    <property type="match status" value="1"/>
</dbReference>
<keyword evidence="6" id="KW-1185">Reference proteome</keyword>
<dbReference type="Pfam" id="PF13378">
    <property type="entry name" value="MR_MLE_C"/>
    <property type="match status" value="1"/>
</dbReference>
<dbReference type="InterPro" id="IPR029065">
    <property type="entry name" value="Enolase_C-like"/>
</dbReference>
<dbReference type="GO" id="GO:0018849">
    <property type="term" value="F:muconate cycloisomerase activity"/>
    <property type="evidence" value="ECO:0007669"/>
    <property type="project" value="UniProtKB-EC"/>
</dbReference>
<reference evidence="5 6" key="1">
    <citation type="submission" date="2018-03" db="EMBL/GenBank/DDBJ databases">
        <authorList>
            <person name="Keele B.F."/>
        </authorList>
    </citation>
    <scope>NUCLEOTIDE SEQUENCE [LARGE SCALE GENOMIC DNA]</scope>
    <source>
        <strain evidence="5 6">CECT 8626</strain>
    </source>
</reference>
<dbReference type="Gene3D" id="3.30.390.10">
    <property type="entry name" value="Enolase-like, N-terminal domain"/>
    <property type="match status" value="1"/>
</dbReference>
<dbReference type="InterPro" id="IPR029017">
    <property type="entry name" value="Enolase-like_N"/>
</dbReference>
<dbReference type="GO" id="GO:0009063">
    <property type="term" value="P:amino acid catabolic process"/>
    <property type="evidence" value="ECO:0007669"/>
    <property type="project" value="InterPro"/>
</dbReference>
<dbReference type="Proteomes" id="UP000244924">
    <property type="component" value="Unassembled WGS sequence"/>
</dbReference>
<organism evidence="5 6">
    <name type="scientific">Albidovulum aquaemixtae</name>
    <dbReference type="NCBI Taxonomy" id="1542388"/>
    <lineage>
        <taxon>Bacteria</taxon>
        <taxon>Pseudomonadati</taxon>
        <taxon>Pseudomonadota</taxon>
        <taxon>Alphaproteobacteria</taxon>
        <taxon>Rhodobacterales</taxon>
        <taxon>Paracoccaceae</taxon>
        <taxon>Albidovulum</taxon>
    </lineage>
</organism>
<dbReference type="GO" id="GO:0000287">
    <property type="term" value="F:magnesium ion binding"/>
    <property type="evidence" value="ECO:0007669"/>
    <property type="project" value="UniProtKB-ARBA"/>
</dbReference>
<dbReference type="InterPro" id="IPR013342">
    <property type="entry name" value="Mandelate_racemase_C"/>
</dbReference>
<proteinExistence type="inferred from homology"/>
<dbReference type="SFLD" id="SFLDG00180">
    <property type="entry name" value="muconate_cycloisomerase"/>
    <property type="match status" value="1"/>
</dbReference>
<sequence length="379" mass="40116">MSELDDRIVAMDLWHCALPVSGRRDHGIGTVAGAVEVVILRLTTEGGVEGFGEAAPWVVFTGSPEASYAALDRYIRPHVVGRAVADHAAILAEASRAIVHCTEAKAALDTALQDLAGKLTGRPVWALLGGDGPALIPLSCSIASPDFESDKALLKRLEADGVRIVKLKAGFAGPDFDRMRLDHIREHHPDFAVRVDYNQGLSRNAALRDVPEIAAYGPDFIEQPVAAGDWATMWTLRNLIDVPLLADESVFGPDDMASAIDQDICDGVSVKIMKAGGLARAQDVARIAGAAGLVAYGGDMFETGLAHLAGAHMIAATPEITLGCEFYQARYFLVEDLLSKPFPIEDGCVVVPDGPGLGCDPDMERVVKYAIAGPGRGGA</sequence>
<evidence type="ECO:0000256" key="1">
    <source>
        <dbReference type="ARBA" id="ARBA00008031"/>
    </source>
</evidence>
<dbReference type="SFLD" id="SFLDS00001">
    <property type="entry name" value="Enolase"/>
    <property type="match status" value="1"/>
</dbReference>
<dbReference type="InterPro" id="IPR013341">
    <property type="entry name" value="Mandelate_racemase_N_dom"/>
</dbReference>
<dbReference type="EMBL" id="OMOQ01000005">
    <property type="protein sequence ID" value="SPH24854.1"/>
    <property type="molecule type" value="Genomic_DNA"/>
</dbReference>
<evidence type="ECO:0000256" key="3">
    <source>
        <dbReference type="ARBA" id="ARBA00023235"/>
    </source>
</evidence>
<keyword evidence="2" id="KW-0479">Metal-binding</keyword>
<dbReference type="EC" id="5.5.1.1" evidence="5"/>
<dbReference type="GO" id="GO:0006518">
    <property type="term" value="P:peptide metabolic process"/>
    <property type="evidence" value="ECO:0007669"/>
    <property type="project" value="UniProtKB-ARBA"/>
</dbReference>
<dbReference type="Pfam" id="PF02746">
    <property type="entry name" value="MR_MLE_N"/>
    <property type="match status" value="1"/>
</dbReference>
<feature type="domain" description="Mandelate racemase/muconate lactonizing enzyme C-terminal" evidence="4">
    <location>
        <begin position="147"/>
        <end position="243"/>
    </location>
</feature>
<keyword evidence="3 5" id="KW-0413">Isomerase</keyword>
<comment type="similarity">
    <text evidence="1">Belongs to the mandelate racemase/muconate lactonizing enzyme family.</text>
</comment>
<dbReference type="SMART" id="SM00922">
    <property type="entry name" value="MR_MLE"/>
    <property type="match status" value="1"/>
</dbReference>
<dbReference type="PROSITE" id="PS00908">
    <property type="entry name" value="MR_MLE_1"/>
    <property type="match status" value="1"/>
</dbReference>
<dbReference type="InterPro" id="IPR018110">
    <property type="entry name" value="Mandel_Rmase/mucon_lact_enz_CS"/>
</dbReference>
<evidence type="ECO:0000256" key="2">
    <source>
        <dbReference type="ARBA" id="ARBA00022723"/>
    </source>
</evidence>
<dbReference type="InterPro" id="IPR036849">
    <property type="entry name" value="Enolase-like_C_sf"/>
</dbReference>
<evidence type="ECO:0000259" key="4">
    <source>
        <dbReference type="SMART" id="SM00922"/>
    </source>
</evidence>
<accession>A0A2R8BN52</accession>
<name>A0A2R8BN52_9RHOB</name>
<evidence type="ECO:0000313" key="6">
    <source>
        <dbReference type="Proteomes" id="UP000244924"/>
    </source>
</evidence>
<dbReference type="PROSITE" id="PS00909">
    <property type="entry name" value="MR_MLE_2"/>
    <property type="match status" value="1"/>
</dbReference>
<dbReference type="RefSeq" id="WP_245890932.1">
    <property type="nucleotide sequence ID" value="NZ_OMOQ01000005.1"/>
</dbReference>